<dbReference type="RefSeq" id="XP_003881640.1">
    <property type="nucleotide sequence ID" value="XM_003881591.1"/>
</dbReference>
<dbReference type="Gene3D" id="3.40.50.300">
    <property type="entry name" value="P-loop containing nucleotide triphosphate hydrolases"/>
    <property type="match status" value="1"/>
</dbReference>
<dbReference type="GO" id="GO:0000028">
    <property type="term" value="P:ribosomal small subunit assembly"/>
    <property type="evidence" value="ECO:0007669"/>
    <property type="project" value="TreeGrafter"/>
</dbReference>
<dbReference type="GO" id="GO:0043024">
    <property type="term" value="F:ribosomal small subunit binding"/>
    <property type="evidence" value="ECO:0007669"/>
    <property type="project" value="TreeGrafter"/>
</dbReference>
<dbReference type="GeneID" id="13443995"/>
<accession>F0VD92</accession>
<sequence>MSRYKKIRPAGAESLDVAATRDGAEAPNSDDSSSGLPEQTPFQIASDRERHRLNPIYGPGSISRGAVPLEAQFSSWEPPPQPESGCAKSLRIALIGPPNAGKSSLMNALIGQKLCAVSPKVNTTRLSPFLCAKWNDEDIVDTQEDADVALLVIDAVKRPTQEVFNIVTTIAPKPSLIHRALENNAAEGAAGGGAYKVTGADVSSSESRGRTYLFCWFNKDVPYRIEQQTIGWTPRLDGSLIIEQELLVKDDKVAKMVCGVRNRLLFQLRRNVSYNLEQNWGQKVILYIHVKALRQRSASD</sequence>
<dbReference type="Proteomes" id="UP000007494">
    <property type="component" value="Chromosome V"/>
</dbReference>
<protein>
    <recommendedName>
        <fullName evidence="4">G domain-containing protein</fullName>
    </recommendedName>
</protein>
<dbReference type="AlphaFoldDB" id="F0VD92"/>
<keyword evidence="2" id="KW-0342">GTP-binding</keyword>
<dbReference type="InterPro" id="IPR015946">
    <property type="entry name" value="KH_dom-like_a/b"/>
</dbReference>
<dbReference type="InterPro" id="IPR009019">
    <property type="entry name" value="KH_sf_prok-type"/>
</dbReference>
<feature type="domain" description="G" evidence="4">
    <location>
        <begin position="91"/>
        <end position="140"/>
    </location>
</feature>
<gene>
    <name evidence="5" type="ORF">NCLIV_014010</name>
</gene>
<evidence type="ECO:0000259" key="4">
    <source>
        <dbReference type="Pfam" id="PF01926"/>
    </source>
</evidence>
<dbReference type="eggNOG" id="KOG1423">
    <property type="taxonomic scope" value="Eukaryota"/>
</dbReference>
<dbReference type="Gene3D" id="3.30.300.20">
    <property type="match status" value="1"/>
</dbReference>
<evidence type="ECO:0000313" key="5">
    <source>
        <dbReference type="EMBL" id="CBZ51607.1"/>
    </source>
</evidence>
<evidence type="ECO:0000256" key="2">
    <source>
        <dbReference type="ARBA" id="ARBA00023134"/>
    </source>
</evidence>
<dbReference type="PANTHER" id="PTHR42698">
    <property type="entry name" value="GTPASE ERA"/>
    <property type="match status" value="1"/>
</dbReference>
<dbReference type="FunCoup" id="F0VD92">
    <property type="interactions" value="370"/>
</dbReference>
<dbReference type="PANTHER" id="PTHR42698:SF1">
    <property type="entry name" value="GTPASE ERA, MITOCHONDRIAL"/>
    <property type="match status" value="1"/>
</dbReference>
<evidence type="ECO:0000313" key="6">
    <source>
        <dbReference type="Proteomes" id="UP000007494"/>
    </source>
</evidence>
<proteinExistence type="predicted"/>
<dbReference type="SUPFAM" id="SSF54814">
    <property type="entry name" value="Prokaryotic type KH domain (KH-domain type II)"/>
    <property type="match status" value="1"/>
</dbReference>
<dbReference type="InterPro" id="IPR005662">
    <property type="entry name" value="GTPase_Era-like"/>
</dbReference>
<feature type="compositionally biased region" description="Polar residues" evidence="3">
    <location>
        <begin position="29"/>
        <end position="43"/>
    </location>
</feature>
<dbReference type="GO" id="GO:0005525">
    <property type="term" value="F:GTP binding"/>
    <property type="evidence" value="ECO:0007669"/>
    <property type="project" value="UniProtKB-KW"/>
</dbReference>
<feature type="region of interest" description="Disordered" evidence="3">
    <location>
        <begin position="1"/>
        <end position="59"/>
    </location>
</feature>
<dbReference type="GO" id="GO:0019843">
    <property type="term" value="F:rRNA binding"/>
    <property type="evidence" value="ECO:0007669"/>
    <property type="project" value="TreeGrafter"/>
</dbReference>
<organism evidence="5 6">
    <name type="scientific">Neospora caninum (strain Liverpool)</name>
    <dbReference type="NCBI Taxonomy" id="572307"/>
    <lineage>
        <taxon>Eukaryota</taxon>
        <taxon>Sar</taxon>
        <taxon>Alveolata</taxon>
        <taxon>Apicomplexa</taxon>
        <taxon>Conoidasida</taxon>
        <taxon>Coccidia</taxon>
        <taxon>Eucoccidiorida</taxon>
        <taxon>Eimeriorina</taxon>
        <taxon>Sarcocystidae</taxon>
        <taxon>Neospora</taxon>
    </lineage>
</organism>
<keyword evidence="1" id="KW-0547">Nucleotide-binding</keyword>
<dbReference type="Pfam" id="PF01926">
    <property type="entry name" value="MMR_HSR1"/>
    <property type="match status" value="1"/>
</dbReference>
<dbReference type="SUPFAM" id="SSF52540">
    <property type="entry name" value="P-loop containing nucleoside triphosphate hydrolases"/>
    <property type="match status" value="1"/>
</dbReference>
<reference evidence="6" key="1">
    <citation type="journal article" date="2012" name="PLoS Pathog.">
        <title>Comparative genomics of the apicomplexan parasites Toxoplasma gondii and Neospora caninum: Coccidia differing in host range and transmission strategy.</title>
        <authorList>
            <person name="Reid A.J."/>
            <person name="Vermont S.J."/>
            <person name="Cotton J.A."/>
            <person name="Harris D."/>
            <person name="Hill-Cawthorne G.A."/>
            <person name="Konen-Waisman S."/>
            <person name="Latham S.M."/>
            <person name="Mourier T."/>
            <person name="Norton R."/>
            <person name="Quail M.A."/>
            <person name="Sanders M."/>
            <person name="Shanmugam D."/>
            <person name="Sohal A."/>
            <person name="Wasmuth J.D."/>
            <person name="Brunk B."/>
            <person name="Grigg M.E."/>
            <person name="Howard J.C."/>
            <person name="Parkinson J."/>
            <person name="Roos D.S."/>
            <person name="Trees A.J."/>
            <person name="Berriman M."/>
            <person name="Pain A."/>
            <person name="Wastling J.M."/>
        </authorList>
    </citation>
    <scope>NUCLEOTIDE SEQUENCE [LARGE SCALE GENOMIC DNA]</scope>
    <source>
        <strain evidence="6">Liverpool</strain>
    </source>
</reference>
<dbReference type="OrthoDB" id="8954335at2759"/>
<evidence type="ECO:0000256" key="1">
    <source>
        <dbReference type="ARBA" id="ARBA00022741"/>
    </source>
</evidence>
<dbReference type="CDD" id="cd22534">
    <property type="entry name" value="KH-II_Era"/>
    <property type="match status" value="1"/>
</dbReference>
<dbReference type="VEuPathDB" id="ToxoDB:NCLIV_014010"/>
<dbReference type="InterPro" id="IPR006073">
    <property type="entry name" value="GTP-bd"/>
</dbReference>
<evidence type="ECO:0000256" key="3">
    <source>
        <dbReference type="SAM" id="MobiDB-lite"/>
    </source>
</evidence>
<keyword evidence="6" id="KW-1185">Reference proteome</keyword>
<dbReference type="EMBL" id="FR823386">
    <property type="protein sequence ID" value="CBZ51607.1"/>
    <property type="molecule type" value="Genomic_DNA"/>
</dbReference>
<name>F0VD92_NEOCL</name>
<dbReference type="InterPro" id="IPR027417">
    <property type="entry name" value="P-loop_NTPase"/>
</dbReference>
<dbReference type="InParanoid" id="F0VD92"/>
<dbReference type="OMA" id="IDNCQIV"/>